<proteinExistence type="predicted"/>
<feature type="transmembrane region" description="Helical" evidence="2">
    <location>
        <begin position="108"/>
        <end position="131"/>
    </location>
</feature>
<accession>A0A849K1Z2</accession>
<gene>
    <name evidence="3" type="ORF">HLI28_06640</name>
</gene>
<dbReference type="EMBL" id="JABFAJ010000011">
    <property type="protein sequence ID" value="NNU27218.1"/>
    <property type="molecule type" value="Genomic_DNA"/>
</dbReference>
<reference evidence="3 4" key="1">
    <citation type="submission" date="2020-05" db="EMBL/GenBank/DDBJ databases">
        <title>Genome sequence of Isoptericola sp. JC619 isolated from Chilika lagoon, India.</title>
        <authorList>
            <person name="Kumar D."/>
            <person name="Appam K."/>
            <person name="Gandham S."/>
            <person name="Uppada J."/>
            <person name="Sasikala C."/>
            <person name="Venkata Ramana C."/>
        </authorList>
    </citation>
    <scope>NUCLEOTIDE SEQUENCE [LARGE SCALE GENOMIC DNA]</scope>
    <source>
        <strain evidence="3 4">JC619</strain>
    </source>
</reference>
<sequence>MSDQTGRIRLRGGRPETAEQRSDRNWNELLQELRVLQTGVQILTGFLLILPFQARFADLDPFQHTVYLVDVLVCLVTSGLFIAPVAVHRGLFRRRLKLAVVSLGDRMTRFGLVLLAVALSATALLVFDVVVSRAVGLVVGGAVAALLLGLWGVLPVVVRRRD</sequence>
<keyword evidence="2" id="KW-1133">Transmembrane helix</keyword>
<dbReference type="Proteomes" id="UP000557204">
    <property type="component" value="Unassembled WGS sequence"/>
</dbReference>
<feature type="transmembrane region" description="Helical" evidence="2">
    <location>
        <begin position="66"/>
        <end position="87"/>
    </location>
</feature>
<evidence type="ECO:0000313" key="4">
    <source>
        <dbReference type="Proteomes" id="UP000557204"/>
    </source>
</evidence>
<evidence type="ECO:0000256" key="1">
    <source>
        <dbReference type="SAM" id="MobiDB-lite"/>
    </source>
</evidence>
<evidence type="ECO:0000313" key="3">
    <source>
        <dbReference type="EMBL" id="NNU27218.1"/>
    </source>
</evidence>
<feature type="region of interest" description="Disordered" evidence="1">
    <location>
        <begin position="1"/>
        <end position="21"/>
    </location>
</feature>
<dbReference type="RefSeq" id="WP_171246713.1">
    <property type="nucleotide sequence ID" value="NZ_JABFAJ010000011.1"/>
</dbReference>
<dbReference type="AlphaFoldDB" id="A0A849K1Z2"/>
<feature type="transmembrane region" description="Helical" evidence="2">
    <location>
        <begin position="33"/>
        <end position="54"/>
    </location>
</feature>
<organism evidence="3 4">
    <name type="scientific">Isoptericola sediminis</name>
    <dbReference type="NCBI Taxonomy" id="2733572"/>
    <lineage>
        <taxon>Bacteria</taxon>
        <taxon>Bacillati</taxon>
        <taxon>Actinomycetota</taxon>
        <taxon>Actinomycetes</taxon>
        <taxon>Micrococcales</taxon>
        <taxon>Promicromonosporaceae</taxon>
        <taxon>Isoptericola</taxon>
    </lineage>
</organism>
<keyword evidence="2" id="KW-0812">Transmembrane</keyword>
<keyword evidence="2" id="KW-0472">Membrane</keyword>
<dbReference type="InterPro" id="IPR046291">
    <property type="entry name" value="DUF6328"/>
</dbReference>
<dbReference type="Pfam" id="PF19853">
    <property type="entry name" value="DUF6328"/>
    <property type="match status" value="1"/>
</dbReference>
<name>A0A849K1Z2_9MICO</name>
<protein>
    <submittedName>
        <fullName evidence="3">Sodium:proton antiporter</fullName>
    </submittedName>
</protein>
<feature type="transmembrane region" description="Helical" evidence="2">
    <location>
        <begin position="137"/>
        <end position="158"/>
    </location>
</feature>
<comment type="caution">
    <text evidence="3">The sequence shown here is derived from an EMBL/GenBank/DDBJ whole genome shotgun (WGS) entry which is preliminary data.</text>
</comment>
<keyword evidence="4" id="KW-1185">Reference proteome</keyword>
<evidence type="ECO:0000256" key="2">
    <source>
        <dbReference type="SAM" id="Phobius"/>
    </source>
</evidence>